<organism evidence="2 3">
    <name type="scientific">Limosilactobacillus frumenti DSM 13145</name>
    <dbReference type="NCBI Taxonomy" id="1423746"/>
    <lineage>
        <taxon>Bacteria</taxon>
        <taxon>Bacillati</taxon>
        <taxon>Bacillota</taxon>
        <taxon>Bacilli</taxon>
        <taxon>Lactobacillales</taxon>
        <taxon>Lactobacillaceae</taxon>
        <taxon>Limosilactobacillus</taxon>
    </lineage>
</organism>
<keyword evidence="1" id="KW-0472">Membrane</keyword>
<name>A0A0R1P4H9_9LACO</name>
<dbReference type="EMBL" id="AZER01000016">
    <property type="protein sequence ID" value="KRL27084.1"/>
    <property type="molecule type" value="Genomic_DNA"/>
</dbReference>
<gene>
    <name evidence="2" type="ORF">FD27_GL000831</name>
</gene>
<feature type="transmembrane region" description="Helical" evidence="1">
    <location>
        <begin position="20"/>
        <end position="42"/>
    </location>
</feature>
<dbReference type="AlphaFoldDB" id="A0A0R1P4H9"/>
<dbReference type="PATRIC" id="fig|1423746.3.peg.839"/>
<feature type="transmembrane region" description="Helical" evidence="1">
    <location>
        <begin position="63"/>
        <end position="84"/>
    </location>
</feature>
<comment type="caution">
    <text evidence="2">The sequence shown here is derived from an EMBL/GenBank/DDBJ whole genome shotgun (WGS) entry which is preliminary data.</text>
</comment>
<accession>A0A0R1P4H9</accession>
<protein>
    <recommendedName>
        <fullName evidence="4">Integral membrane protein</fullName>
    </recommendedName>
</protein>
<evidence type="ECO:0000313" key="2">
    <source>
        <dbReference type="EMBL" id="KRL27084.1"/>
    </source>
</evidence>
<sequence length="120" mass="14163">MGLIIYNKIDLTKGVIVMANLYLMVLIGIFILESCFEVVWYSQIREIYVSSGRVEPTPRIRRVIKVENMWSWGSWIFLFLLFIVPDGYNFLIICLITLIETLVVYELYNAREYAKKINQN</sequence>
<feature type="transmembrane region" description="Helical" evidence="1">
    <location>
        <begin position="90"/>
        <end position="108"/>
    </location>
</feature>
<proteinExistence type="predicted"/>
<reference evidence="2 3" key="1">
    <citation type="journal article" date="2015" name="Genome Announc.">
        <title>Expanding the biotechnology potential of lactobacilli through comparative genomics of 213 strains and associated genera.</title>
        <authorList>
            <person name="Sun Z."/>
            <person name="Harris H.M."/>
            <person name="McCann A."/>
            <person name="Guo C."/>
            <person name="Argimon S."/>
            <person name="Zhang W."/>
            <person name="Yang X."/>
            <person name="Jeffery I.B."/>
            <person name="Cooney J.C."/>
            <person name="Kagawa T.F."/>
            <person name="Liu W."/>
            <person name="Song Y."/>
            <person name="Salvetti E."/>
            <person name="Wrobel A."/>
            <person name="Rasinkangas P."/>
            <person name="Parkhill J."/>
            <person name="Rea M.C."/>
            <person name="O'Sullivan O."/>
            <person name="Ritari J."/>
            <person name="Douillard F.P."/>
            <person name="Paul Ross R."/>
            <person name="Yang R."/>
            <person name="Briner A.E."/>
            <person name="Felis G.E."/>
            <person name="de Vos W.M."/>
            <person name="Barrangou R."/>
            <person name="Klaenhammer T.R."/>
            <person name="Caufield P.W."/>
            <person name="Cui Y."/>
            <person name="Zhang H."/>
            <person name="O'Toole P.W."/>
        </authorList>
    </citation>
    <scope>NUCLEOTIDE SEQUENCE [LARGE SCALE GENOMIC DNA]</scope>
    <source>
        <strain evidence="2 3">DSM 13145</strain>
    </source>
</reference>
<evidence type="ECO:0008006" key="4">
    <source>
        <dbReference type="Google" id="ProtNLM"/>
    </source>
</evidence>
<evidence type="ECO:0000313" key="3">
    <source>
        <dbReference type="Proteomes" id="UP000051445"/>
    </source>
</evidence>
<dbReference type="Proteomes" id="UP000051445">
    <property type="component" value="Unassembled WGS sequence"/>
</dbReference>
<evidence type="ECO:0000256" key="1">
    <source>
        <dbReference type="SAM" id="Phobius"/>
    </source>
</evidence>
<keyword evidence="1" id="KW-0812">Transmembrane</keyword>
<keyword evidence="1" id="KW-1133">Transmembrane helix</keyword>
<keyword evidence="3" id="KW-1185">Reference proteome</keyword>